<gene>
    <name evidence="2" type="ORF">X943_003248</name>
</gene>
<evidence type="ECO:0000313" key="3">
    <source>
        <dbReference type="Proteomes" id="UP001195914"/>
    </source>
</evidence>
<dbReference type="Gene3D" id="3.30.900.10">
    <property type="entry name" value="HORMA domain"/>
    <property type="match status" value="1"/>
</dbReference>
<organism evidence="2 3">
    <name type="scientific">Babesia divergens</name>
    <dbReference type="NCBI Taxonomy" id="32595"/>
    <lineage>
        <taxon>Eukaryota</taxon>
        <taxon>Sar</taxon>
        <taxon>Alveolata</taxon>
        <taxon>Apicomplexa</taxon>
        <taxon>Aconoidasida</taxon>
        <taxon>Piroplasmida</taxon>
        <taxon>Babesiidae</taxon>
        <taxon>Babesia</taxon>
    </lineage>
</organism>
<dbReference type="InterPro" id="IPR036570">
    <property type="entry name" value="HORMA_dom_sf"/>
</dbReference>
<reference evidence="2" key="1">
    <citation type="journal article" date="2014" name="Nucleic Acids Res.">
        <title>The evolutionary dynamics of variant antigen genes in Babesia reveal a history of genomic innovation underlying host-parasite interaction.</title>
        <authorList>
            <person name="Jackson A.P."/>
            <person name="Otto T.D."/>
            <person name="Darby A."/>
            <person name="Ramaprasad A."/>
            <person name="Xia D."/>
            <person name="Echaide I.E."/>
            <person name="Farber M."/>
            <person name="Gahlot S."/>
            <person name="Gamble J."/>
            <person name="Gupta D."/>
            <person name="Gupta Y."/>
            <person name="Jackson L."/>
            <person name="Malandrin L."/>
            <person name="Malas T.B."/>
            <person name="Moussa E."/>
            <person name="Nair M."/>
            <person name="Reid A.J."/>
            <person name="Sanders M."/>
            <person name="Sharma J."/>
            <person name="Tracey A."/>
            <person name="Quail M.A."/>
            <person name="Weir W."/>
            <person name="Wastling J.M."/>
            <person name="Hall N."/>
            <person name="Willadsen P."/>
            <person name="Lingelbach K."/>
            <person name="Shiels B."/>
            <person name="Tait A."/>
            <person name="Berriman M."/>
            <person name="Allred D.R."/>
            <person name="Pain A."/>
        </authorList>
    </citation>
    <scope>NUCLEOTIDE SEQUENCE</scope>
    <source>
        <strain evidence="2">1802A</strain>
    </source>
</reference>
<protein>
    <recommendedName>
        <fullName evidence="1">HORMA domain-containing protein</fullName>
    </recommendedName>
</protein>
<dbReference type="GO" id="GO:0016035">
    <property type="term" value="C:zeta DNA polymerase complex"/>
    <property type="evidence" value="ECO:0007669"/>
    <property type="project" value="TreeGrafter"/>
</dbReference>
<sequence>MYRSGYLDLICELKYLLEVLIHTVFYHYRIYPQGSFQKHRRFGIIVRCQEKPEVIRYVQQLTEVLYLLLKDKVLNACSIVLTRKDSGETLATYNLQVERHLYMTTISHFDITSLRDEFAKALMKFETRAHAPEGNNPLSLRFK</sequence>
<accession>A0AAD9GDQ2</accession>
<dbReference type="PANTHER" id="PTHR11842">
    <property type="entry name" value="MITOTIC SPINDLE ASSEMBLY CHECKPOINT PROTEIN MAD2"/>
    <property type="match status" value="1"/>
</dbReference>
<reference evidence="2" key="2">
    <citation type="submission" date="2021-05" db="EMBL/GenBank/DDBJ databases">
        <authorList>
            <person name="Pain A."/>
        </authorList>
    </citation>
    <scope>NUCLEOTIDE SEQUENCE</scope>
    <source>
        <strain evidence="2">1802A</strain>
    </source>
</reference>
<name>A0AAD9GDQ2_BABDI</name>
<dbReference type="InterPro" id="IPR045091">
    <property type="entry name" value="Mad2-like"/>
</dbReference>
<dbReference type="SUPFAM" id="SSF56019">
    <property type="entry name" value="The spindle assembly checkpoint protein mad2"/>
    <property type="match status" value="1"/>
</dbReference>
<proteinExistence type="predicted"/>
<feature type="domain" description="HORMA" evidence="1">
    <location>
        <begin position="7"/>
        <end position="143"/>
    </location>
</feature>
<dbReference type="Proteomes" id="UP001195914">
    <property type="component" value="Unassembled WGS sequence"/>
</dbReference>
<dbReference type="EMBL" id="JAHBMH010000044">
    <property type="protein sequence ID" value="KAK1936405.1"/>
    <property type="molecule type" value="Genomic_DNA"/>
</dbReference>
<comment type="caution">
    <text evidence="2">The sequence shown here is derived from an EMBL/GenBank/DDBJ whole genome shotgun (WGS) entry which is preliminary data.</text>
</comment>
<keyword evidence="3" id="KW-1185">Reference proteome</keyword>
<dbReference type="AlphaFoldDB" id="A0AAD9GDQ2"/>
<dbReference type="InterPro" id="IPR003511">
    <property type="entry name" value="HORMA_dom"/>
</dbReference>
<dbReference type="PANTHER" id="PTHR11842:SF10">
    <property type="entry name" value="MITOTIC SPINDLE ASSEMBLY CHECKPOINT PROTEIN MAD2B"/>
    <property type="match status" value="1"/>
</dbReference>
<evidence type="ECO:0000313" key="2">
    <source>
        <dbReference type="EMBL" id="KAK1936405.1"/>
    </source>
</evidence>
<evidence type="ECO:0000259" key="1">
    <source>
        <dbReference type="PROSITE" id="PS50815"/>
    </source>
</evidence>
<dbReference type="PROSITE" id="PS50815">
    <property type="entry name" value="HORMA"/>
    <property type="match status" value="1"/>
</dbReference>